<dbReference type="Gene3D" id="3.90.1200.10">
    <property type="match status" value="1"/>
</dbReference>
<dbReference type="Proteomes" id="UP001501352">
    <property type="component" value="Unassembled WGS sequence"/>
</dbReference>
<comment type="caution">
    <text evidence="2">The sequence shown here is derived from an EMBL/GenBank/DDBJ whole genome shotgun (WGS) entry which is preliminary data.</text>
</comment>
<dbReference type="CDD" id="cd05154">
    <property type="entry name" value="ACAD10_11_N-like"/>
    <property type="match status" value="1"/>
</dbReference>
<organism evidence="2 3">
    <name type="scientific">Brevundimonas kwangchunensis</name>
    <dbReference type="NCBI Taxonomy" id="322163"/>
    <lineage>
        <taxon>Bacteria</taxon>
        <taxon>Pseudomonadati</taxon>
        <taxon>Pseudomonadota</taxon>
        <taxon>Alphaproteobacteria</taxon>
        <taxon>Caulobacterales</taxon>
        <taxon>Caulobacteraceae</taxon>
        <taxon>Brevundimonas</taxon>
    </lineage>
</organism>
<dbReference type="SUPFAM" id="SSF56112">
    <property type="entry name" value="Protein kinase-like (PK-like)"/>
    <property type="match status" value="1"/>
</dbReference>
<dbReference type="RefSeq" id="WP_343794612.1">
    <property type="nucleotide sequence ID" value="NZ_BAAAGA010000007.1"/>
</dbReference>
<proteinExistence type="predicted"/>
<sequence length="349" mass="38280">MSAGEATGVRPGFELDAVTLRDWMAGRIDLSDAPLAISQFSGGQSNPTYRVQSGDRIFVLRRKPPGPLLKGAHDVLREARVMGALGDAGFPVPRILGVCEEPDVAGTAFYVMEHVEGRIVWDPATDLQAPSDRRAVFDAMNATLARLHSLDVEAIGLGDYGKHGGFVARQTALWTRQYQADEEAGRNTDMDRLVDWLATRDGLSDETSVIHGDFRIDNLILHPDQSEVAAVIDWELSTLGHPLADFAYHLMMYRLPVHLGGLAGRDLTAIGIPSEADYVEAYRLRTGRDALPDLDVFVAFNMFRFAAIIHGIRGRVIRGNAVSPKARKRADEFPELARLAWAQAQRAGA</sequence>
<dbReference type="InterPro" id="IPR002575">
    <property type="entry name" value="Aminoglycoside_PTrfase"/>
</dbReference>
<dbReference type="Gene3D" id="3.30.200.20">
    <property type="entry name" value="Phosphorylase Kinase, domain 1"/>
    <property type="match status" value="1"/>
</dbReference>
<dbReference type="InterPro" id="IPR052898">
    <property type="entry name" value="ACAD10-like"/>
</dbReference>
<evidence type="ECO:0000313" key="2">
    <source>
        <dbReference type="EMBL" id="GAA0628971.1"/>
    </source>
</evidence>
<dbReference type="Pfam" id="PF01636">
    <property type="entry name" value="APH"/>
    <property type="match status" value="1"/>
</dbReference>
<dbReference type="InterPro" id="IPR011009">
    <property type="entry name" value="Kinase-like_dom_sf"/>
</dbReference>
<name>A0ABP3SA36_9CAUL</name>
<dbReference type="EMBL" id="BAAAGA010000007">
    <property type="protein sequence ID" value="GAA0628971.1"/>
    <property type="molecule type" value="Genomic_DNA"/>
</dbReference>
<reference evidence="3" key="1">
    <citation type="journal article" date="2019" name="Int. J. Syst. Evol. Microbiol.">
        <title>The Global Catalogue of Microorganisms (GCM) 10K type strain sequencing project: providing services to taxonomists for standard genome sequencing and annotation.</title>
        <authorList>
            <consortium name="The Broad Institute Genomics Platform"/>
            <consortium name="The Broad Institute Genome Sequencing Center for Infectious Disease"/>
            <person name="Wu L."/>
            <person name="Ma J."/>
        </authorList>
    </citation>
    <scope>NUCLEOTIDE SEQUENCE [LARGE SCALE GENOMIC DNA]</scope>
    <source>
        <strain evidence="3">JCM 12928</strain>
    </source>
</reference>
<accession>A0ABP3SA36</accession>
<feature type="domain" description="Aminoglycoside phosphotransferase" evidence="1">
    <location>
        <begin position="37"/>
        <end position="254"/>
    </location>
</feature>
<keyword evidence="3" id="KW-1185">Reference proteome</keyword>
<dbReference type="InterPro" id="IPR041726">
    <property type="entry name" value="ACAD10_11_N"/>
</dbReference>
<protein>
    <submittedName>
        <fullName evidence="2">Phosphotransferase</fullName>
    </submittedName>
</protein>
<evidence type="ECO:0000259" key="1">
    <source>
        <dbReference type="Pfam" id="PF01636"/>
    </source>
</evidence>
<gene>
    <name evidence="2" type="ORF">GCM10009422_27970</name>
</gene>
<evidence type="ECO:0000313" key="3">
    <source>
        <dbReference type="Proteomes" id="UP001501352"/>
    </source>
</evidence>
<dbReference type="PANTHER" id="PTHR47829">
    <property type="entry name" value="HYDROLASE, PUTATIVE (AFU_ORTHOLOGUE AFUA_1G12880)-RELATED"/>
    <property type="match status" value="1"/>
</dbReference>
<dbReference type="PANTHER" id="PTHR47829:SF1">
    <property type="entry name" value="HAD FAMILY PHOSPHATASE"/>
    <property type="match status" value="1"/>
</dbReference>